<dbReference type="PANTHER" id="PTHR30576:SF0">
    <property type="entry name" value="UNDECAPRENYL-PHOSPHATE N-ACETYLGALACTOSAMINYL 1-PHOSPHATE TRANSFERASE-RELATED"/>
    <property type="match status" value="1"/>
</dbReference>
<organism evidence="4 5">
    <name type="scientific">Sellimonas caecigallum</name>
    <dbReference type="NCBI Taxonomy" id="2592333"/>
    <lineage>
        <taxon>Bacteria</taxon>
        <taxon>Bacillati</taxon>
        <taxon>Bacillota</taxon>
        <taxon>Clostridia</taxon>
        <taxon>Lachnospirales</taxon>
        <taxon>Lachnospiraceae</taxon>
        <taxon>Sellimonas</taxon>
    </lineage>
</organism>
<evidence type="ECO:0000313" key="5">
    <source>
        <dbReference type="Proteomes" id="UP000779049"/>
    </source>
</evidence>
<dbReference type="RefSeq" id="WP_087211658.1">
    <property type="nucleotide sequence ID" value="NZ_CP173660.1"/>
</dbReference>
<dbReference type="Proteomes" id="UP000779049">
    <property type="component" value="Unassembled WGS sequence"/>
</dbReference>
<feature type="transmembrane region" description="Helical" evidence="2">
    <location>
        <begin position="39"/>
        <end position="64"/>
    </location>
</feature>
<comment type="caution">
    <text evidence="4">The sequence shown here is derived from an EMBL/GenBank/DDBJ whole genome shotgun (WGS) entry which is preliminary data.</text>
</comment>
<dbReference type="GO" id="GO:0016740">
    <property type="term" value="F:transferase activity"/>
    <property type="evidence" value="ECO:0007669"/>
    <property type="project" value="UniProtKB-KW"/>
</dbReference>
<feature type="transmembrane region" description="Helical" evidence="2">
    <location>
        <begin position="114"/>
        <end position="134"/>
    </location>
</feature>
<dbReference type="PANTHER" id="PTHR30576">
    <property type="entry name" value="COLANIC BIOSYNTHESIS UDP-GLUCOSE LIPID CARRIER TRANSFERASE"/>
    <property type="match status" value="1"/>
</dbReference>
<feature type="transmembrane region" description="Helical" evidence="2">
    <location>
        <begin position="76"/>
        <end position="94"/>
    </location>
</feature>
<feature type="transmembrane region" description="Helical" evidence="2">
    <location>
        <begin position="12"/>
        <end position="33"/>
    </location>
</feature>
<keyword evidence="4" id="KW-0808">Transferase</keyword>
<reference evidence="4 5" key="1">
    <citation type="journal article" date="2020" name="New Microbes New Infect">
        <title>Sellimonas caecigallum sp. nov., description and genome sequence of a new member of the Sellimonas genus isolated from the cecum of feral chicken.</title>
        <authorList>
            <person name="Wongkuna S."/>
            <person name="Ghimire S."/>
            <person name="Antony L."/>
            <person name="Chankhamhaengdecha S."/>
            <person name="Janvilisri T."/>
            <person name="Scaria J."/>
        </authorList>
    </citation>
    <scope>NUCLEOTIDE SEQUENCE [LARGE SCALE GENOMIC DNA]</scope>
    <source>
        <strain evidence="4 5">SW451</strain>
    </source>
</reference>
<comment type="similarity">
    <text evidence="1">Belongs to the bacterial sugar transferase family.</text>
</comment>
<keyword evidence="2" id="KW-0472">Membrane</keyword>
<evidence type="ECO:0000256" key="2">
    <source>
        <dbReference type="SAM" id="Phobius"/>
    </source>
</evidence>
<evidence type="ECO:0000259" key="3">
    <source>
        <dbReference type="Pfam" id="PF02397"/>
    </source>
</evidence>
<name>A0ABS7L494_9FIRM</name>
<keyword evidence="5" id="KW-1185">Reference proteome</keyword>
<protein>
    <submittedName>
        <fullName evidence="4">Sugar transferase</fullName>
    </submittedName>
</protein>
<evidence type="ECO:0000313" key="4">
    <source>
        <dbReference type="EMBL" id="MBY0757845.1"/>
    </source>
</evidence>
<accession>A0ABS7L494</accession>
<evidence type="ECO:0000256" key="1">
    <source>
        <dbReference type="ARBA" id="ARBA00006464"/>
    </source>
</evidence>
<feature type="domain" description="Bacterial sugar transferase" evidence="3">
    <location>
        <begin position="259"/>
        <end position="435"/>
    </location>
</feature>
<keyword evidence="2" id="KW-1133">Transmembrane helix</keyword>
<sequence length="460" mass="53297">MKRELKKFESTMWLMIKLVLYILLMGTFMLIMARENPTLIILSRTMGITFSTFCIVGLLFLSIYGKFDVGRRKSKPIIYSLALAVLFTDIVTYIQLMIMNTITPSIYAFRLDSIGSLAISFVVQLIIIIIFAYGGNALFFAIHKPESCCIVTSSQESLDNIVRGILKYKKQYKIDYIMDYRDKNLLDTVSKADTVFIHDVPLKYRGEIVRYCYKNKINIYFNPEIEDIVEMSAKYYLLDDVSVLNANVKAWTMEQRVMKKLLDMSLAIILGILTSPIWIVSAIAIKAYDGGHIFFKQKRATLNGRVFEVYKFRTMKENVENRSVTDDDDRITKPGKILRKIRMDELPQLINILKGDMSFVGPRPEMLENVEAYEKELPEFRYRLRVKAGLTGYAQIAGKYNTSPKDKLIMDMMYIEQFNILRDIQLIFQTAIVLLKSDSTEAFKTNETRKYIFKKAESEE</sequence>
<proteinExistence type="inferred from homology"/>
<keyword evidence="2" id="KW-0812">Transmembrane</keyword>
<dbReference type="Pfam" id="PF02397">
    <property type="entry name" value="Bac_transf"/>
    <property type="match status" value="1"/>
</dbReference>
<gene>
    <name evidence="4" type="ORF">FLB61_01800</name>
</gene>
<dbReference type="InterPro" id="IPR003362">
    <property type="entry name" value="Bact_transf"/>
</dbReference>
<dbReference type="EMBL" id="VIRV01000001">
    <property type="protein sequence ID" value="MBY0757845.1"/>
    <property type="molecule type" value="Genomic_DNA"/>
</dbReference>
<feature type="transmembrane region" description="Helical" evidence="2">
    <location>
        <begin position="266"/>
        <end position="288"/>
    </location>
</feature>